<evidence type="ECO:0000256" key="1">
    <source>
        <dbReference type="SAM" id="Phobius"/>
    </source>
</evidence>
<gene>
    <name evidence="2" type="ORF">SNEC2469_LOCUS15600</name>
</gene>
<dbReference type="OrthoDB" id="330047at2759"/>
<protein>
    <submittedName>
        <fullName evidence="2">Uncharacterized protein</fullName>
    </submittedName>
</protein>
<keyword evidence="3" id="KW-1185">Reference proteome</keyword>
<keyword evidence="1" id="KW-1133">Transmembrane helix</keyword>
<dbReference type="EMBL" id="CAJNJA010025374">
    <property type="protein sequence ID" value="CAE7541935.1"/>
    <property type="molecule type" value="Genomic_DNA"/>
</dbReference>
<comment type="caution">
    <text evidence="2">The sequence shown here is derived from an EMBL/GenBank/DDBJ whole genome shotgun (WGS) entry which is preliminary data.</text>
</comment>
<dbReference type="AlphaFoldDB" id="A0A812TLU5"/>
<name>A0A812TLU5_9DINO</name>
<keyword evidence="1" id="KW-0812">Transmembrane</keyword>
<organism evidence="2 3">
    <name type="scientific">Symbiodinium necroappetens</name>
    <dbReference type="NCBI Taxonomy" id="1628268"/>
    <lineage>
        <taxon>Eukaryota</taxon>
        <taxon>Sar</taxon>
        <taxon>Alveolata</taxon>
        <taxon>Dinophyceae</taxon>
        <taxon>Suessiales</taxon>
        <taxon>Symbiodiniaceae</taxon>
        <taxon>Symbiodinium</taxon>
    </lineage>
</organism>
<keyword evidence="1" id="KW-0472">Membrane</keyword>
<evidence type="ECO:0000313" key="2">
    <source>
        <dbReference type="EMBL" id="CAE7541935.1"/>
    </source>
</evidence>
<evidence type="ECO:0000313" key="3">
    <source>
        <dbReference type="Proteomes" id="UP000601435"/>
    </source>
</evidence>
<reference evidence="2" key="1">
    <citation type="submission" date="2021-02" db="EMBL/GenBank/DDBJ databases">
        <authorList>
            <person name="Dougan E. K."/>
            <person name="Rhodes N."/>
            <person name="Thang M."/>
            <person name="Chan C."/>
        </authorList>
    </citation>
    <scope>NUCLEOTIDE SEQUENCE</scope>
</reference>
<feature type="transmembrane region" description="Helical" evidence="1">
    <location>
        <begin position="12"/>
        <end position="31"/>
    </location>
</feature>
<feature type="non-terminal residue" evidence="2">
    <location>
        <position position="1"/>
    </location>
</feature>
<accession>A0A812TLU5</accession>
<sequence length="94" mass="10237">ASKELTGDLTAMNWFLLILGVLPVWMVVVLARHLRRFPAGELCTCQKPTNSKITPGAVDEGIPVDFDSVLVDFTPKSSPKGANGWRNCLGAFFC</sequence>
<dbReference type="Proteomes" id="UP000601435">
    <property type="component" value="Unassembled WGS sequence"/>
</dbReference>
<proteinExistence type="predicted"/>